<dbReference type="AlphaFoldDB" id="A0A1Y1Z7M8"/>
<organism evidence="2 3">
    <name type="scientific">Clohesyomyces aquaticus</name>
    <dbReference type="NCBI Taxonomy" id="1231657"/>
    <lineage>
        <taxon>Eukaryota</taxon>
        <taxon>Fungi</taxon>
        <taxon>Dikarya</taxon>
        <taxon>Ascomycota</taxon>
        <taxon>Pezizomycotina</taxon>
        <taxon>Dothideomycetes</taxon>
        <taxon>Pleosporomycetidae</taxon>
        <taxon>Pleosporales</taxon>
        <taxon>Lindgomycetaceae</taxon>
        <taxon>Clohesyomyces</taxon>
    </lineage>
</organism>
<accession>A0A1Y1Z7M8</accession>
<gene>
    <name evidence="2" type="ORF">BCR34DRAFT_571420</name>
</gene>
<keyword evidence="2" id="KW-0378">Hydrolase</keyword>
<dbReference type="GO" id="GO:0016787">
    <property type="term" value="F:hydrolase activity"/>
    <property type="evidence" value="ECO:0007669"/>
    <property type="project" value="UniProtKB-KW"/>
</dbReference>
<dbReference type="Pfam" id="PF01738">
    <property type="entry name" value="DLH"/>
    <property type="match status" value="1"/>
</dbReference>
<dbReference type="Gene3D" id="3.40.50.1820">
    <property type="entry name" value="alpha/beta hydrolase"/>
    <property type="match status" value="1"/>
</dbReference>
<dbReference type="STRING" id="1231657.A0A1Y1Z7M8"/>
<proteinExistence type="predicted"/>
<keyword evidence="3" id="KW-1185">Reference proteome</keyword>
<evidence type="ECO:0000313" key="3">
    <source>
        <dbReference type="Proteomes" id="UP000193144"/>
    </source>
</evidence>
<name>A0A1Y1Z7M8_9PLEO</name>
<dbReference type="InterPro" id="IPR029058">
    <property type="entry name" value="AB_hydrolase_fold"/>
</dbReference>
<feature type="domain" description="Dienelactone hydrolase" evidence="1">
    <location>
        <begin position="182"/>
        <end position="320"/>
    </location>
</feature>
<evidence type="ECO:0000259" key="1">
    <source>
        <dbReference type="Pfam" id="PF01738"/>
    </source>
</evidence>
<protein>
    <submittedName>
        <fullName evidence="2">Alpha/Beta hydrolase protein</fullName>
    </submittedName>
</protein>
<dbReference type="Proteomes" id="UP000193144">
    <property type="component" value="Unassembled WGS sequence"/>
</dbReference>
<dbReference type="PANTHER" id="PTHR17630">
    <property type="entry name" value="DIENELACTONE HYDROLASE"/>
    <property type="match status" value="1"/>
</dbReference>
<dbReference type="EMBL" id="MCFA01000118">
    <property type="protein sequence ID" value="ORY06216.1"/>
    <property type="molecule type" value="Genomic_DNA"/>
</dbReference>
<dbReference type="OrthoDB" id="17560at2759"/>
<evidence type="ECO:0000313" key="2">
    <source>
        <dbReference type="EMBL" id="ORY06216.1"/>
    </source>
</evidence>
<dbReference type="SUPFAM" id="SSF53474">
    <property type="entry name" value="alpha/beta-Hydrolases"/>
    <property type="match status" value="1"/>
</dbReference>
<sequence>MIKAFASNYFFPTFLSSFLIASPYIAPVQIEMACRDCFRGGKATGDPQGEISTLHGLSTYVASPATPASDSTIIFYTDAFGLRLVNNKLLADAYAHGTGLRVLVPDIIPGGPCDPAVMEEMDVVLEPITLTDIWGHIRRVAAFFRVLSYYVPFFWRAFPSNAACFNPCLEYARKVKAELPPGAKLGVAGFCWGGYQSVNLCAQPTVEGGSERLIDAEFCAHPSGLKLPTNIVDAITKFKTPFAMAHGNKDFAVPTKQVEEAEAILRQQVGRGEGENGVHYQIKHYDGMPHGFAVRARPEHEDEGKGADEAKEQAIEWFKKWL</sequence>
<dbReference type="PANTHER" id="PTHR17630:SF44">
    <property type="entry name" value="PROTEIN AIM2"/>
    <property type="match status" value="1"/>
</dbReference>
<dbReference type="InterPro" id="IPR002925">
    <property type="entry name" value="Dienelactn_hydro"/>
</dbReference>
<reference evidence="2 3" key="1">
    <citation type="submission" date="2016-07" db="EMBL/GenBank/DDBJ databases">
        <title>Pervasive Adenine N6-methylation of Active Genes in Fungi.</title>
        <authorList>
            <consortium name="DOE Joint Genome Institute"/>
            <person name="Mondo S.J."/>
            <person name="Dannebaum R.O."/>
            <person name="Kuo R.C."/>
            <person name="Labutti K."/>
            <person name="Haridas S."/>
            <person name="Kuo A."/>
            <person name="Salamov A."/>
            <person name="Ahrendt S.R."/>
            <person name="Lipzen A."/>
            <person name="Sullivan W."/>
            <person name="Andreopoulos W.B."/>
            <person name="Clum A."/>
            <person name="Lindquist E."/>
            <person name="Daum C."/>
            <person name="Ramamoorthy G.K."/>
            <person name="Gryganskyi A."/>
            <person name="Culley D."/>
            <person name="Magnuson J.K."/>
            <person name="James T.Y."/>
            <person name="O'Malley M.A."/>
            <person name="Stajich J.E."/>
            <person name="Spatafora J.W."/>
            <person name="Visel A."/>
            <person name="Grigoriev I.V."/>
        </authorList>
    </citation>
    <scope>NUCLEOTIDE SEQUENCE [LARGE SCALE GENOMIC DNA]</scope>
    <source>
        <strain evidence="2 3">CBS 115471</strain>
    </source>
</reference>
<comment type="caution">
    <text evidence="2">The sequence shown here is derived from an EMBL/GenBank/DDBJ whole genome shotgun (WGS) entry which is preliminary data.</text>
</comment>